<proteinExistence type="predicted"/>
<feature type="transmembrane region" description="Helical" evidence="1">
    <location>
        <begin position="76"/>
        <end position="97"/>
    </location>
</feature>
<dbReference type="Proteomes" id="UP000188184">
    <property type="component" value="Chromosome"/>
</dbReference>
<keyword evidence="1" id="KW-1133">Transmembrane helix</keyword>
<dbReference type="AlphaFoldDB" id="A0A1Q2L355"/>
<name>A0A1Q2L355_9BACL</name>
<dbReference type="KEGG" id="pmar:B0X71_18205"/>
<reference evidence="2 3" key="1">
    <citation type="submission" date="2017-02" db="EMBL/GenBank/DDBJ databases">
        <title>The complete genomic sequence of a novel cold adapted crude oil-degrading bacterium Planococcus qaidamina Y42.</title>
        <authorList>
            <person name="Yang R."/>
        </authorList>
    </citation>
    <scope>NUCLEOTIDE SEQUENCE [LARGE SCALE GENOMIC DNA]</scope>
    <source>
        <strain evidence="2 3">Y42</strain>
    </source>
</reference>
<feature type="transmembrane region" description="Helical" evidence="1">
    <location>
        <begin position="53"/>
        <end position="70"/>
    </location>
</feature>
<evidence type="ECO:0000313" key="2">
    <source>
        <dbReference type="EMBL" id="AQQ54843.1"/>
    </source>
</evidence>
<evidence type="ECO:0008006" key="4">
    <source>
        <dbReference type="Google" id="ProtNLM"/>
    </source>
</evidence>
<dbReference type="OrthoDB" id="2427022at2"/>
<protein>
    <recommendedName>
        <fullName evidence="4">DUF2269 family protein</fullName>
    </recommendedName>
</protein>
<dbReference type="EMBL" id="CP019640">
    <property type="protein sequence ID" value="AQQ54843.1"/>
    <property type="molecule type" value="Genomic_DNA"/>
</dbReference>
<keyword evidence="3" id="KW-1185">Reference proteome</keyword>
<dbReference type="RefSeq" id="WP_077590744.1">
    <property type="nucleotide sequence ID" value="NZ_CP019640.1"/>
</dbReference>
<organism evidence="2 3">
    <name type="scientific">Planococcus lenghuensis</name>
    <dbReference type="NCBI Taxonomy" id="2213202"/>
    <lineage>
        <taxon>Bacteria</taxon>
        <taxon>Bacillati</taxon>
        <taxon>Bacillota</taxon>
        <taxon>Bacilli</taxon>
        <taxon>Bacillales</taxon>
        <taxon>Caryophanaceae</taxon>
        <taxon>Planococcus</taxon>
    </lineage>
</organism>
<sequence>MMYEIVLFSHILGTVLMFTAVGITLTAMAAMLKAEKTETLRIWSAMAVKMDGLLPLSTLLILLPGLYLVITTWGWQMAWINISLALLVGMSVAGPVINLKRLKRILETAEKSDELSPGPELTMQVRDRTLWSSVLTMTMMTVAILFLMTVKVGLVGSLTAIVLALLVGLTAAQLLLHQKAAVEVS</sequence>
<evidence type="ECO:0000313" key="3">
    <source>
        <dbReference type="Proteomes" id="UP000188184"/>
    </source>
</evidence>
<feature type="transmembrane region" description="Helical" evidence="1">
    <location>
        <begin position="154"/>
        <end position="176"/>
    </location>
</feature>
<gene>
    <name evidence="2" type="ORF">B0X71_18205</name>
</gene>
<keyword evidence="1" id="KW-0812">Transmembrane</keyword>
<accession>A0A1Q2L355</accession>
<keyword evidence="1" id="KW-0472">Membrane</keyword>
<evidence type="ECO:0000256" key="1">
    <source>
        <dbReference type="SAM" id="Phobius"/>
    </source>
</evidence>
<feature type="transmembrane region" description="Helical" evidence="1">
    <location>
        <begin position="6"/>
        <end position="32"/>
    </location>
</feature>
<feature type="transmembrane region" description="Helical" evidence="1">
    <location>
        <begin position="130"/>
        <end position="148"/>
    </location>
</feature>